<dbReference type="InterPro" id="IPR003609">
    <property type="entry name" value="Pan_app"/>
</dbReference>
<evidence type="ECO:0000313" key="6">
    <source>
        <dbReference type="Proteomes" id="UP000663828"/>
    </source>
</evidence>
<dbReference type="InterPro" id="IPR006652">
    <property type="entry name" value="Kelch_1"/>
</dbReference>
<accession>A0A815M6K3</accession>
<dbReference type="Proteomes" id="UP000663828">
    <property type="component" value="Unassembled WGS sequence"/>
</dbReference>
<feature type="chain" id="PRO_5032647113" description="Apple domain-containing protein" evidence="3">
    <location>
        <begin position="22"/>
        <end position="257"/>
    </location>
</feature>
<evidence type="ECO:0000256" key="3">
    <source>
        <dbReference type="SAM" id="SignalP"/>
    </source>
</evidence>
<reference evidence="5" key="1">
    <citation type="submission" date="2021-02" db="EMBL/GenBank/DDBJ databases">
        <authorList>
            <person name="Nowell W R."/>
        </authorList>
    </citation>
    <scope>NUCLEOTIDE SEQUENCE</scope>
</reference>
<dbReference type="PANTHER" id="PTHR45632">
    <property type="entry name" value="LD33804P"/>
    <property type="match status" value="1"/>
</dbReference>
<feature type="region of interest" description="Disordered" evidence="2">
    <location>
        <begin position="114"/>
        <end position="135"/>
    </location>
</feature>
<comment type="caution">
    <text evidence="5">The sequence shown here is derived from an EMBL/GenBank/DDBJ whole genome shotgun (WGS) entry which is preliminary data.</text>
</comment>
<dbReference type="EMBL" id="CAJNOR010003504">
    <property type="protein sequence ID" value="CAF1420344.1"/>
    <property type="molecule type" value="Genomic_DNA"/>
</dbReference>
<dbReference type="SMART" id="SM00612">
    <property type="entry name" value="Kelch"/>
    <property type="match status" value="2"/>
</dbReference>
<feature type="signal peptide" evidence="3">
    <location>
        <begin position="1"/>
        <end position="21"/>
    </location>
</feature>
<dbReference type="Pfam" id="PF00024">
    <property type="entry name" value="PAN_1"/>
    <property type="match status" value="1"/>
</dbReference>
<feature type="non-terminal residue" evidence="5">
    <location>
        <position position="1"/>
    </location>
</feature>
<feature type="compositionally biased region" description="Low complexity" evidence="2">
    <location>
        <begin position="114"/>
        <end position="128"/>
    </location>
</feature>
<keyword evidence="6" id="KW-1185">Reference proteome</keyword>
<feature type="domain" description="Apple" evidence="4">
    <location>
        <begin position="52"/>
        <end position="94"/>
    </location>
</feature>
<dbReference type="PANTHER" id="PTHR45632:SF5">
    <property type="entry name" value="KELCH-LIKE PROTEIN 22"/>
    <property type="match status" value="1"/>
</dbReference>
<keyword evidence="3" id="KW-0732">Signal</keyword>
<dbReference type="Pfam" id="PF01344">
    <property type="entry name" value="Kelch_1"/>
    <property type="match status" value="1"/>
</dbReference>
<organism evidence="5 6">
    <name type="scientific">Adineta ricciae</name>
    <name type="common">Rotifer</name>
    <dbReference type="NCBI Taxonomy" id="249248"/>
    <lineage>
        <taxon>Eukaryota</taxon>
        <taxon>Metazoa</taxon>
        <taxon>Spiralia</taxon>
        <taxon>Gnathifera</taxon>
        <taxon>Rotifera</taxon>
        <taxon>Eurotatoria</taxon>
        <taxon>Bdelloidea</taxon>
        <taxon>Adinetida</taxon>
        <taxon>Adinetidae</taxon>
        <taxon>Adineta</taxon>
    </lineage>
</organism>
<name>A0A815M6K3_ADIRI</name>
<dbReference type="AlphaFoldDB" id="A0A815M6K3"/>
<protein>
    <recommendedName>
        <fullName evidence="4">Apple domain-containing protein</fullName>
    </recommendedName>
</protein>
<gene>
    <name evidence="5" type="ORF">XAT740_LOCUS35185</name>
</gene>
<dbReference type="InterPro" id="IPR015915">
    <property type="entry name" value="Kelch-typ_b-propeller"/>
</dbReference>
<evidence type="ECO:0000313" key="5">
    <source>
        <dbReference type="EMBL" id="CAF1420344.1"/>
    </source>
</evidence>
<evidence type="ECO:0000256" key="1">
    <source>
        <dbReference type="ARBA" id="ARBA00022441"/>
    </source>
</evidence>
<evidence type="ECO:0000259" key="4">
    <source>
        <dbReference type="Pfam" id="PF00024"/>
    </source>
</evidence>
<sequence>MSITRSSLLFLLVFFKQTIESDIRSVRMSSVVNFTFQCAKTTCAPFVNLAKSNIRQCEMSCLGQLGCKAITYRSVSLNCQLFDNSINQNGNMSFEMNVVTMSVILGTKFPPDLTSTSTSTTTSTSSTTRIPSGGLTKNMTYARQRHVALVLVDGRVFVTGGAVNGPWNSADLCDPATGVWAATASMTDGRQFHTGSFLTGGNIIVTGGYYNNPLGSVEIYNSSTNNWTKVASMNAARYTHTASVLLNGKVLVAGGNG</sequence>
<keyword evidence="1" id="KW-0880">Kelch repeat</keyword>
<dbReference type="Gene3D" id="2.130.10.80">
    <property type="entry name" value="Galactose oxidase/kelch, beta-propeller"/>
    <property type="match status" value="2"/>
</dbReference>
<dbReference type="SUPFAM" id="SSF117281">
    <property type="entry name" value="Kelch motif"/>
    <property type="match status" value="1"/>
</dbReference>
<proteinExistence type="predicted"/>
<evidence type="ECO:0000256" key="2">
    <source>
        <dbReference type="SAM" id="MobiDB-lite"/>
    </source>
</evidence>
<dbReference type="InterPro" id="IPR037293">
    <property type="entry name" value="Gal_Oxidase_central_sf"/>
</dbReference>